<reference evidence="3 4" key="1">
    <citation type="submission" date="2021-06" db="EMBL/GenBank/DDBJ databases">
        <authorList>
            <person name="Palmer J.M."/>
        </authorList>
    </citation>
    <scope>NUCLEOTIDE SEQUENCE [LARGE SCALE GENOMIC DNA]</scope>
    <source>
        <strain evidence="3 4">XC_2019</strain>
        <tissue evidence="3">Muscle</tissue>
    </source>
</reference>
<proteinExistence type="predicted"/>
<organism evidence="3 4">
    <name type="scientific">Xenoophorus captivus</name>
    <dbReference type="NCBI Taxonomy" id="1517983"/>
    <lineage>
        <taxon>Eukaryota</taxon>
        <taxon>Metazoa</taxon>
        <taxon>Chordata</taxon>
        <taxon>Craniata</taxon>
        <taxon>Vertebrata</taxon>
        <taxon>Euteleostomi</taxon>
        <taxon>Actinopterygii</taxon>
        <taxon>Neopterygii</taxon>
        <taxon>Teleostei</taxon>
        <taxon>Neoteleostei</taxon>
        <taxon>Acanthomorphata</taxon>
        <taxon>Ovalentaria</taxon>
        <taxon>Atherinomorphae</taxon>
        <taxon>Cyprinodontiformes</taxon>
        <taxon>Goodeidae</taxon>
        <taxon>Xenoophorus</taxon>
    </lineage>
</organism>
<feature type="compositionally biased region" description="Polar residues" evidence="2">
    <location>
        <begin position="42"/>
        <end position="57"/>
    </location>
</feature>
<keyword evidence="4" id="KW-1185">Reference proteome</keyword>
<accession>A0ABV0QIZ7</accession>
<evidence type="ECO:0000256" key="1">
    <source>
        <dbReference type="ARBA" id="ARBA00004586"/>
    </source>
</evidence>
<evidence type="ECO:0000313" key="3">
    <source>
        <dbReference type="EMBL" id="MEQ2195785.1"/>
    </source>
</evidence>
<name>A0ABV0QIZ7_9TELE</name>
<feature type="region of interest" description="Disordered" evidence="2">
    <location>
        <begin position="33"/>
        <end position="64"/>
    </location>
</feature>
<comment type="caution">
    <text evidence="3">The sequence shown here is derived from an EMBL/GenBank/DDBJ whole genome shotgun (WGS) entry which is preliminary data.</text>
</comment>
<comment type="subcellular location">
    <subcellularLocation>
        <location evidence="1">Endoplasmic reticulum membrane</location>
    </subcellularLocation>
</comment>
<sequence length="226" mass="25776">VYLVPLNLARKRVWNKKYPICIELGRQDDFMSKAEGNKSEGSETSSSGINGERTSGAQDRQSSLSRRDRTIFLFGRTGREKEEWFQRFLSASNVRADVKKVPCSNTSAQVQPRGEEEDSVAWVNAVLGRLFWDFLTEPYWGEQVSKKIQMKLSKIRAVRSERHVSYLCLKYNYSPLKLLCHCLTNNTSGLCLMLSFATALEALHGWRCCSKDGVIDVVQILKYFSS</sequence>
<dbReference type="PANTHER" id="PTHR13466:SF2">
    <property type="entry name" value="TESTIS-EXPRESSED PROTEIN 2"/>
    <property type="match status" value="1"/>
</dbReference>
<feature type="non-terminal residue" evidence="3">
    <location>
        <position position="1"/>
    </location>
</feature>
<protein>
    <submittedName>
        <fullName evidence="3">Uncharacterized protein</fullName>
    </submittedName>
</protein>
<gene>
    <name evidence="3" type="ORF">XENOCAPTIV_018337</name>
</gene>
<evidence type="ECO:0000313" key="4">
    <source>
        <dbReference type="Proteomes" id="UP001434883"/>
    </source>
</evidence>
<dbReference type="PANTHER" id="PTHR13466">
    <property type="entry name" value="TEX2 PROTEIN-RELATED"/>
    <property type="match status" value="1"/>
</dbReference>
<dbReference type="EMBL" id="JAHRIN010012253">
    <property type="protein sequence ID" value="MEQ2195785.1"/>
    <property type="molecule type" value="Genomic_DNA"/>
</dbReference>
<evidence type="ECO:0000256" key="2">
    <source>
        <dbReference type="SAM" id="MobiDB-lite"/>
    </source>
</evidence>
<dbReference type="Proteomes" id="UP001434883">
    <property type="component" value="Unassembled WGS sequence"/>
</dbReference>